<proteinExistence type="predicted"/>
<keyword evidence="2" id="KW-1185">Reference proteome</keyword>
<comment type="caution">
    <text evidence="1">The sequence shown here is derived from an EMBL/GenBank/DDBJ whole genome shotgun (WGS) entry which is preliminary data.</text>
</comment>
<evidence type="ECO:0000313" key="2">
    <source>
        <dbReference type="Proteomes" id="UP000324222"/>
    </source>
</evidence>
<gene>
    <name evidence="1" type="ORF">E2C01_047684</name>
</gene>
<accession>A0A5B7GB72</accession>
<organism evidence="1 2">
    <name type="scientific">Portunus trituberculatus</name>
    <name type="common">Swimming crab</name>
    <name type="synonym">Neptunus trituberculatus</name>
    <dbReference type="NCBI Taxonomy" id="210409"/>
    <lineage>
        <taxon>Eukaryota</taxon>
        <taxon>Metazoa</taxon>
        <taxon>Ecdysozoa</taxon>
        <taxon>Arthropoda</taxon>
        <taxon>Crustacea</taxon>
        <taxon>Multicrustacea</taxon>
        <taxon>Malacostraca</taxon>
        <taxon>Eumalacostraca</taxon>
        <taxon>Eucarida</taxon>
        <taxon>Decapoda</taxon>
        <taxon>Pleocyemata</taxon>
        <taxon>Brachyura</taxon>
        <taxon>Eubrachyura</taxon>
        <taxon>Portunoidea</taxon>
        <taxon>Portunidae</taxon>
        <taxon>Portuninae</taxon>
        <taxon>Portunus</taxon>
    </lineage>
</organism>
<dbReference type="AlphaFoldDB" id="A0A5B7GB72"/>
<sequence>MVTLQTKLLSWHVRSLSEGATQSAWARRYHPLGRPSCPVSRVRAWLDEAAARQCLCGYPIAKLSPHESLEIYH</sequence>
<dbReference type="Proteomes" id="UP000324222">
    <property type="component" value="Unassembled WGS sequence"/>
</dbReference>
<reference evidence="1 2" key="1">
    <citation type="submission" date="2019-05" db="EMBL/GenBank/DDBJ databases">
        <title>Another draft genome of Portunus trituberculatus and its Hox gene families provides insights of decapod evolution.</title>
        <authorList>
            <person name="Jeong J.-H."/>
            <person name="Song I."/>
            <person name="Kim S."/>
            <person name="Choi T."/>
            <person name="Kim D."/>
            <person name="Ryu S."/>
            <person name="Kim W."/>
        </authorList>
    </citation>
    <scope>NUCLEOTIDE SEQUENCE [LARGE SCALE GENOMIC DNA]</scope>
    <source>
        <tissue evidence="1">Muscle</tissue>
    </source>
</reference>
<name>A0A5B7GB72_PORTR</name>
<protein>
    <submittedName>
        <fullName evidence="1">Uncharacterized protein</fullName>
    </submittedName>
</protein>
<evidence type="ECO:0000313" key="1">
    <source>
        <dbReference type="EMBL" id="MPC53784.1"/>
    </source>
</evidence>
<dbReference type="EMBL" id="VSRR010011873">
    <property type="protein sequence ID" value="MPC53784.1"/>
    <property type="molecule type" value="Genomic_DNA"/>
</dbReference>